<keyword evidence="3" id="KW-1185">Reference proteome</keyword>
<dbReference type="EMBL" id="CP034159">
    <property type="protein sequence ID" value="AZI31905.1"/>
    <property type="molecule type" value="Genomic_DNA"/>
</dbReference>
<evidence type="ECO:0000313" key="3">
    <source>
        <dbReference type="Proteomes" id="UP000270185"/>
    </source>
</evidence>
<feature type="transmembrane region" description="Helical" evidence="1">
    <location>
        <begin position="84"/>
        <end position="101"/>
    </location>
</feature>
<proteinExistence type="predicted"/>
<dbReference type="RefSeq" id="WP_125021905.1">
    <property type="nucleotide sequence ID" value="NZ_CP034159.1"/>
</dbReference>
<reference evidence="3" key="1">
    <citation type="submission" date="2018-11" db="EMBL/GenBank/DDBJ databases">
        <title>Proposal to divide the Flavobacteriaceae and reorganize its genera based on Amino Acid Identity values calculated from whole genome sequences.</title>
        <authorList>
            <person name="Nicholson A.C."/>
            <person name="Gulvik C.A."/>
            <person name="Whitney A.M."/>
            <person name="Humrighouse B.W."/>
            <person name="Bell M."/>
            <person name="Holmes B."/>
            <person name="Steigerwalt A.G."/>
            <person name="Villarma A."/>
            <person name="Sheth M."/>
            <person name="Batra D."/>
            <person name="Pryor J."/>
            <person name="Bernardet J.-F."/>
            <person name="Hugo C."/>
            <person name="Kampfer P."/>
            <person name="Newman J.D."/>
            <person name="McQuiston J.R."/>
        </authorList>
    </citation>
    <scope>NUCLEOTIDE SEQUENCE [LARGE SCALE GENOMIC DNA]</scope>
    <source>
        <strain evidence="3">G0081</strain>
    </source>
</reference>
<keyword evidence="1" id="KW-0472">Membrane</keyword>
<keyword evidence="1" id="KW-1133">Transmembrane helix</keyword>
<dbReference type="AlphaFoldDB" id="A0A3G8XEH0"/>
<sequence length="151" mass="16877">MFKEEIKSPNFWLVIISIVLYILSMFFTPFYVANPKADIYSSSFFMLLAGWMAILGGGLIPTIIWLANPLYLFGGFLILNKEKVGVILVGLSVILALYFTTLDSIMDGESGASTAIIKLGVGFYFWISSFIVLFIASINLFIKNNKIVEQH</sequence>
<feature type="transmembrane region" description="Helical" evidence="1">
    <location>
        <begin position="44"/>
        <end position="72"/>
    </location>
</feature>
<dbReference type="Proteomes" id="UP000270185">
    <property type="component" value="Chromosome"/>
</dbReference>
<keyword evidence="1" id="KW-0812">Transmembrane</keyword>
<feature type="transmembrane region" description="Helical" evidence="1">
    <location>
        <begin position="121"/>
        <end position="142"/>
    </location>
</feature>
<accession>A0A3G8XEH0</accession>
<feature type="transmembrane region" description="Helical" evidence="1">
    <location>
        <begin position="12"/>
        <end position="32"/>
    </location>
</feature>
<dbReference type="KEGG" id="ccas:EIB73_01375"/>
<protein>
    <submittedName>
        <fullName evidence="2">Uncharacterized protein</fullName>
    </submittedName>
</protein>
<name>A0A3G8XEH0_9FLAO</name>
<gene>
    <name evidence="2" type="ORF">EIB73_01375</name>
</gene>
<dbReference type="OrthoDB" id="1363399at2"/>
<evidence type="ECO:0000313" key="2">
    <source>
        <dbReference type="EMBL" id="AZI31905.1"/>
    </source>
</evidence>
<evidence type="ECO:0000256" key="1">
    <source>
        <dbReference type="SAM" id="Phobius"/>
    </source>
</evidence>
<organism evidence="2 3">
    <name type="scientific">Kaistella carnis</name>
    <dbReference type="NCBI Taxonomy" id="1241979"/>
    <lineage>
        <taxon>Bacteria</taxon>
        <taxon>Pseudomonadati</taxon>
        <taxon>Bacteroidota</taxon>
        <taxon>Flavobacteriia</taxon>
        <taxon>Flavobacteriales</taxon>
        <taxon>Weeksellaceae</taxon>
        <taxon>Chryseobacterium group</taxon>
        <taxon>Kaistella</taxon>
    </lineage>
</organism>